<evidence type="ECO:0000313" key="7">
    <source>
        <dbReference type="EMBL" id="NJP46754.1"/>
    </source>
</evidence>
<proteinExistence type="inferred from homology"/>
<reference evidence="7 8" key="1">
    <citation type="submission" date="2020-03" db="EMBL/GenBank/DDBJ databases">
        <title>WGS of actinomycetes isolated from Thailand.</title>
        <authorList>
            <person name="Thawai C."/>
        </authorList>
    </citation>
    <scope>NUCLEOTIDE SEQUENCE [LARGE SCALE GENOMIC DNA]</scope>
    <source>
        <strain evidence="7 8">PRB2-1</strain>
    </source>
</reference>
<dbReference type="PROSITE" id="PS50983">
    <property type="entry name" value="FE_B12_PBP"/>
    <property type="match status" value="1"/>
</dbReference>
<dbReference type="SUPFAM" id="SSF53807">
    <property type="entry name" value="Helical backbone' metal receptor"/>
    <property type="match status" value="1"/>
</dbReference>
<keyword evidence="3" id="KW-0813">Transport</keyword>
<accession>A0ABX0ZYG2</accession>
<evidence type="ECO:0000259" key="6">
    <source>
        <dbReference type="PROSITE" id="PS50983"/>
    </source>
</evidence>
<dbReference type="CDD" id="cd01146">
    <property type="entry name" value="FhuD"/>
    <property type="match status" value="1"/>
</dbReference>
<dbReference type="Proteomes" id="UP000734511">
    <property type="component" value="Unassembled WGS sequence"/>
</dbReference>
<evidence type="ECO:0000256" key="1">
    <source>
        <dbReference type="ARBA" id="ARBA00004196"/>
    </source>
</evidence>
<organism evidence="7 8">
    <name type="scientific">Actinacidiphila epipremni</name>
    <dbReference type="NCBI Taxonomy" id="2053013"/>
    <lineage>
        <taxon>Bacteria</taxon>
        <taxon>Bacillati</taxon>
        <taxon>Actinomycetota</taxon>
        <taxon>Actinomycetes</taxon>
        <taxon>Kitasatosporales</taxon>
        <taxon>Streptomycetaceae</taxon>
        <taxon>Actinacidiphila</taxon>
    </lineage>
</organism>
<evidence type="ECO:0000256" key="2">
    <source>
        <dbReference type="ARBA" id="ARBA00008814"/>
    </source>
</evidence>
<dbReference type="RefSeq" id="WP_167985607.1">
    <property type="nucleotide sequence ID" value="NZ_JAATEJ010000024.1"/>
</dbReference>
<keyword evidence="8" id="KW-1185">Reference proteome</keyword>
<dbReference type="EMBL" id="JAATEJ010000024">
    <property type="protein sequence ID" value="NJP46754.1"/>
    <property type="molecule type" value="Genomic_DNA"/>
</dbReference>
<dbReference type="PROSITE" id="PS51257">
    <property type="entry name" value="PROKAR_LIPOPROTEIN"/>
    <property type="match status" value="1"/>
</dbReference>
<dbReference type="InterPro" id="IPR002491">
    <property type="entry name" value="ABC_transptr_periplasmic_BD"/>
</dbReference>
<sequence>MRGLGSWPAGAGQALPRRGILLAGLGATAAVLAGCGSGSDGKDAKAPASGAGSAGGTAGADAAQGSFPVTVPGKEGSLTVKSAPRRVVAAGYLRDTDLALALGLPLVGGSRNATFPSGLAPWQKPTTKPELFDTTDGLPFEQIAALRPDLILAGDDYGLAQDYPKLARIAPTLSYETGVGADTWQTMTTRVGEAVGKKAEAQQLVTQTQAAIAKAKADNPSLAGKTFTFGPVSNLNSIYTINDTADASAQFFAQLGMVLSPKVTSLPDSSTPRRAQISAEQLALLDADVVILSYQDAATRAKFEALPVFKQLPAVQRGSYIALDMGAAVSLAFPSVLSIPYGLATMVPQLVAAAGRA</sequence>
<comment type="subcellular location">
    <subcellularLocation>
        <location evidence="1">Cell envelope</location>
    </subcellularLocation>
</comment>
<dbReference type="Pfam" id="PF01497">
    <property type="entry name" value="Peripla_BP_2"/>
    <property type="match status" value="1"/>
</dbReference>
<dbReference type="PANTHER" id="PTHR30532">
    <property type="entry name" value="IRON III DICITRATE-BINDING PERIPLASMIC PROTEIN"/>
    <property type="match status" value="1"/>
</dbReference>
<dbReference type="Gene3D" id="3.40.50.1980">
    <property type="entry name" value="Nitrogenase molybdenum iron protein domain"/>
    <property type="match status" value="2"/>
</dbReference>
<protein>
    <submittedName>
        <fullName evidence="7">Iron-siderophore ABC transporter substrate-binding protein</fullName>
    </submittedName>
</protein>
<comment type="caution">
    <text evidence="7">The sequence shown here is derived from an EMBL/GenBank/DDBJ whole genome shotgun (WGS) entry which is preliminary data.</text>
</comment>
<evidence type="ECO:0000313" key="8">
    <source>
        <dbReference type="Proteomes" id="UP000734511"/>
    </source>
</evidence>
<feature type="domain" description="Fe/B12 periplasmic-binding" evidence="6">
    <location>
        <begin position="85"/>
        <end position="354"/>
    </location>
</feature>
<gene>
    <name evidence="7" type="ORF">HCN08_25610</name>
</gene>
<name>A0ABX0ZYG2_9ACTN</name>
<dbReference type="PANTHER" id="PTHR30532:SF24">
    <property type="entry name" value="FERRIC ENTEROBACTIN-BINDING PERIPLASMIC PROTEIN FEPB"/>
    <property type="match status" value="1"/>
</dbReference>
<evidence type="ECO:0000256" key="5">
    <source>
        <dbReference type="SAM" id="MobiDB-lite"/>
    </source>
</evidence>
<keyword evidence="4" id="KW-0732">Signal</keyword>
<feature type="region of interest" description="Disordered" evidence="5">
    <location>
        <begin position="41"/>
        <end position="61"/>
    </location>
</feature>
<dbReference type="InterPro" id="IPR051313">
    <property type="entry name" value="Bact_iron-sidero_bind"/>
</dbReference>
<evidence type="ECO:0000256" key="4">
    <source>
        <dbReference type="ARBA" id="ARBA00022729"/>
    </source>
</evidence>
<comment type="similarity">
    <text evidence="2">Belongs to the bacterial solute-binding protein 8 family.</text>
</comment>
<evidence type="ECO:0000256" key="3">
    <source>
        <dbReference type="ARBA" id="ARBA00022448"/>
    </source>
</evidence>